<accession>A0ABW4T670</accession>
<comment type="caution">
    <text evidence="2">The sequence shown here is derived from an EMBL/GenBank/DDBJ whole genome shotgun (WGS) entry which is preliminary data.</text>
</comment>
<dbReference type="EMBL" id="JBHUFV010000061">
    <property type="protein sequence ID" value="MFD1937488.1"/>
    <property type="molecule type" value="Genomic_DNA"/>
</dbReference>
<dbReference type="Proteomes" id="UP001597368">
    <property type="component" value="Unassembled WGS sequence"/>
</dbReference>
<protein>
    <submittedName>
        <fullName evidence="2">CU044_2847 family protein</fullName>
    </submittedName>
</protein>
<evidence type="ECO:0000313" key="3">
    <source>
        <dbReference type="Proteomes" id="UP001597368"/>
    </source>
</evidence>
<dbReference type="InterPro" id="IPR045794">
    <property type="entry name" value="Trypco1"/>
</dbReference>
<reference evidence="3" key="1">
    <citation type="journal article" date="2019" name="Int. J. Syst. Evol. Microbiol.">
        <title>The Global Catalogue of Microorganisms (GCM) 10K type strain sequencing project: providing services to taxonomists for standard genome sequencing and annotation.</title>
        <authorList>
            <consortium name="The Broad Institute Genomics Platform"/>
            <consortium name="The Broad Institute Genome Sequencing Center for Infectious Disease"/>
            <person name="Wu L."/>
            <person name="Ma J."/>
        </authorList>
    </citation>
    <scope>NUCLEOTIDE SEQUENCE [LARGE SCALE GENOMIC DNA]</scope>
    <source>
        <strain evidence="3">ICMP 6774ER</strain>
    </source>
</reference>
<name>A0ABW4T670_9ACTN</name>
<dbReference type="Pfam" id="PF19493">
    <property type="entry name" value="Trypco1"/>
    <property type="match status" value="1"/>
</dbReference>
<organism evidence="2 3">
    <name type="scientific">Nonomuraea mangrovi</name>
    <dbReference type="NCBI Taxonomy" id="2316207"/>
    <lineage>
        <taxon>Bacteria</taxon>
        <taxon>Bacillati</taxon>
        <taxon>Actinomycetota</taxon>
        <taxon>Actinomycetes</taxon>
        <taxon>Streptosporangiales</taxon>
        <taxon>Streptosporangiaceae</taxon>
        <taxon>Nonomuraea</taxon>
    </lineage>
</organism>
<dbReference type="NCBIfam" id="NF041216">
    <property type="entry name" value="CU044_2847_fam"/>
    <property type="match status" value="1"/>
</dbReference>
<proteinExistence type="predicted"/>
<gene>
    <name evidence="2" type="ORF">ACFSKW_39065</name>
</gene>
<feature type="domain" description="Trypsin-co-occurring" evidence="1">
    <location>
        <begin position="8"/>
        <end position="98"/>
    </location>
</feature>
<evidence type="ECO:0000259" key="1">
    <source>
        <dbReference type="Pfam" id="PF19493"/>
    </source>
</evidence>
<keyword evidence="3" id="KW-1185">Reference proteome</keyword>
<dbReference type="RefSeq" id="WP_379578719.1">
    <property type="nucleotide sequence ID" value="NZ_JBHUFV010000061.1"/>
</dbReference>
<sequence>MRDRMPISLGEGVEMYVEVTGDGAEREIAGRRTAASLQDVTDALTRFSSSLTESLKKSGASRFSVEFGCEVAAETGSLVAVLGKGSATSSIKVTLEWEEPAT</sequence>
<evidence type="ECO:0000313" key="2">
    <source>
        <dbReference type="EMBL" id="MFD1937488.1"/>
    </source>
</evidence>